<dbReference type="GO" id="GO:0008270">
    <property type="term" value="F:zinc ion binding"/>
    <property type="evidence" value="ECO:0007669"/>
    <property type="project" value="UniProtKB-KW"/>
</dbReference>
<keyword evidence="3" id="KW-0862">Zinc</keyword>
<evidence type="ECO:0000256" key="5">
    <source>
        <dbReference type="SAM" id="Phobius"/>
    </source>
</evidence>
<organism evidence="8 9">
    <name type="scientific">Puccinia graminis f. sp. tritici</name>
    <dbReference type="NCBI Taxonomy" id="56615"/>
    <lineage>
        <taxon>Eukaryota</taxon>
        <taxon>Fungi</taxon>
        <taxon>Dikarya</taxon>
        <taxon>Basidiomycota</taxon>
        <taxon>Pucciniomycotina</taxon>
        <taxon>Pucciniomycetes</taxon>
        <taxon>Pucciniales</taxon>
        <taxon>Pucciniaceae</taxon>
        <taxon>Puccinia</taxon>
    </lineage>
</organism>
<evidence type="ECO:0000256" key="2">
    <source>
        <dbReference type="ARBA" id="ARBA00022771"/>
    </source>
</evidence>
<dbReference type="AlphaFoldDB" id="A0A5B0RH12"/>
<name>A0A5B0RH12_PUCGR</name>
<keyword evidence="5" id="KW-1133">Transmembrane helix</keyword>
<dbReference type="Proteomes" id="UP000325313">
    <property type="component" value="Unassembled WGS sequence"/>
</dbReference>
<dbReference type="EMBL" id="VDEP01000462">
    <property type="protein sequence ID" value="KAA1077073.1"/>
    <property type="molecule type" value="Genomic_DNA"/>
</dbReference>
<dbReference type="GO" id="GO:0061630">
    <property type="term" value="F:ubiquitin protein ligase activity"/>
    <property type="evidence" value="ECO:0007669"/>
    <property type="project" value="TreeGrafter"/>
</dbReference>
<comment type="caution">
    <text evidence="8">The sequence shown here is derived from an EMBL/GenBank/DDBJ whole genome shotgun (WGS) entry which is preliminary data.</text>
</comment>
<dbReference type="PANTHER" id="PTHR45969">
    <property type="entry name" value="RING ZINC FINGER PROTEIN-RELATED"/>
    <property type="match status" value="1"/>
</dbReference>
<evidence type="ECO:0000259" key="6">
    <source>
        <dbReference type="PROSITE" id="PS50089"/>
    </source>
</evidence>
<feature type="domain" description="RING-type" evidence="6">
    <location>
        <begin position="179"/>
        <end position="222"/>
    </location>
</feature>
<dbReference type="Gene3D" id="3.30.40.10">
    <property type="entry name" value="Zinc/RING finger domain, C3HC4 (zinc finger)"/>
    <property type="match status" value="1"/>
</dbReference>
<feature type="transmembrane region" description="Helical" evidence="5">
    <location>
        <begin position="259"/>
        <end position="279"/>
    </location>
</feature>
<dbReference type="Pfam" id="PF13639">
    <property type="entry name" value="zf-RING_2"/>
    <property type="match status" value="1"/>
</dbReference>
<dbReference type="InterPro" id="IPR001841">
    <property type="entry name" value="Znf_RING"/>
</dbReference>
<dbReference type="EMBL" id="VDEP01000182">
    <property type="protein sequence ID" value="KAA1125146.1"/>
    <property type="molecule type" value="Genomic_DNA"/>
</dbReference>
<dbReference type="PROSITE" id="PS50089">
    <property type="entry name" value="ZF_RING_2"/>
    <property type="match status" value="1"/>
</dbReference>
<evidence type="ECO:0000313" key="8">
    <source>
        <dbReference type="EMBL" id="KAA1125146.1"/>
    </source>
</evidence>
<dbReference type="GO" id="GO:0016567">
    <property type="term" value="P:protein ubiquitination"/>
    <property type="evidence" value="ECO:0007669"/>
    <property type="project" value="TreeGrafter"/>
</dbReference>
<keyword evidence="5" id="KW-0812">Transmembrane</keyword>
<keyword evidence="5" id="KW-0472">Membrane</keyword>
<evidence type="ECO:0000256" key="4">
    <source>
        <dbReference type="PROSITE-ProRule" id="PRU00175"/>
    </source>
</evidence>
<accession>A0A5B0RH12</accession>
<gene>
    <name evidence="8" type="ORF">PGTUg99_001253</name>
    <name evidence="7" type="ORF">PGTUg99_002827</name>
</gene>
<dbReference type="InterPro" id="IPR013083">
    <property type="entry name" value="Znf_RING/FYVE/PHD"/>
</dbReference>
<dbReference type="PANTHER" id="PTHR45969:SF69">
    <property type="entry name" value="FINGER DOMAIN PROTEIN, PUTATIVE (AFU_ORTHOLOGUE AFUA_3G12190)-RELATED"/>
    <property type="match status" value="1"/>
</dbReference>
<evidence type="ECO:0000313" key="7">
    <source>
        <dbReference type="EMBL" id="KAA1077073.1"/>
    </source>
</evidence>
<dbReference type="SMART" id="SM00184">
    <property type="entry name" value="RING"/>
    <property type="match status" value="1"/>
</dbReference>
<reference evidence="8 9" key="1">
    <citation type="submission" date="2019-05" db="EMBL/GenBank/DDBJ databases">
        <title>Emergence of the Ug99 lineage of the wheat stem rust pathogen through somatic hybridization.</title>
        <authorList>
            <person name="Li F."/>
            <person name="Upadhyaya N.M."/>
            <person name="Sperschneider J."/>
            <person name="Matny O."/>
            <person name="Nguyen-Phuc H."/>
            <person name="Mago R."/>
            <person name="Raley C."/>
            <person name="Miller M.E."/>
            <person name="Silverstein K.A.T."/>
            <person name="Henningsen E."/>
            <person name="Hirsch C.D."/>
            <person name="Visser B."/>
            <person name="Pretorius Z.A."/>
            <person name="Steffenson B.J."/>
            <person name="Schwessinger B."/>
            <person name="Dodds P.N."/>
            <person name="Figueroa M."/>
        </authorList>
    </citation>
    <scope>NUCLEOTIDE SEQUENCE [LARGE SCALE GENOMIC DNA]</scope>
    <source>
        <strain evidence="8 9">Ug99</strain>
    </source>
</reference>
<evidence type="ECO:0000256" key="3">
    <source>
        <dbReference type="ARBA" id="ARBA00022833"/>
    </source>
</evidence>
<protein>
    <recommendedName>
        <fullName evidence="6">RING-type domain-containing protein</fullName>
    </recommendedName>
</protein>
<evidence type="ECO:0000256" key="1">
    <source>
        <dbReference type="ARBA" id="ARBA00022723"/>
    </source>
</evidence>
<keyword evidence="1" id="KW-0479">Metal-binding</keyword>
<evidence type="ECO:0000313" key="9">
    <source>
        <dbReference type="Proteomes" id="UP000325313"/>
    </source>
</evidence>
<dbReference type="SUPFAM" id="SSF57850">
    <property type="entry name" value="RING/U-box"/>
    <property type="match status" value="1"/>
</dbReference>
<sequence length="298" mass="33431">MAWLDAAQMQILLPIQCFKLYNMEQLKCVCLISKQKGSKVPTPDPSKEKQISVFSNQFSLSSMNLCTMSATVLLILKLVATNLAMNVPQSSERLGFRKINPNLRNQESKYLLGEETSISQLWCELAHPARYDWQGPHNSHLDLEMGLAASSSSSHEMQPIQTSKESKSLGALKPEKEDCAICLEEIKADTDDVFPWPECGHTYHRFCIQPLVDSQGNCPKCRAAFPREISTTDQVSVPPTNIVRRVWTALDLRTPKGRFLCFLIFIECAFLSLLFHAMISASPTHQSTHAPAPKSPFF</sequence>
<keyword evidence="2 4" id="KW-0863">Zinc-finger</keyword>
<proteinExistence type="predicted"/>